<dbReference type="InterPro" id="IPR013693">
    <property type="entry name" value="SpoIID/LytB_N"/>
</dbReference>
<sequence>MYKKKIARLALCTALCALVTTSVFASPTKAKAKSHPRQPVKAVRQTAKAPAGYTHKQAVHDSATLRIGIREGRGSVAVTGPQGLGVYRGDMLWKKAAANVPVTIALSGTNLTVNGDISTVPVQVRSLVHGGSVKITDGYAYRGALEMMKSPGRWGLTVVNVLPVEQYLYGVVGKEMSPSWSEEALKAQAVAARTYAIAHKSRFSQRGFDLTDDTSSQVYAGINGESPSIIKAVNATKGEIITYQGRPIDAFFCSTAGGWTENSENVWGSHIPYLRGVSDASDEMPGYRWAVTTTPEQMAAKLSAAGKGVGRIQAIELSPLAKRPMTTADRGVSGRVQSMVVKGTKGSVTVKGSAFQSIFGLRSTLFDFYSGRGTAPDPDSGAVARKADFKVKAGQPVTIYGFGWGHGLGMSQYGAYQMARSHASEKDYYRNILTHYYTGTKIEKLY</sequence>
<evidence type="ECO:0000313" key="3">
    <source>
        <dbReference type="EMBL" id="MEQ2422890.1"/>
    </source>
</evidence>
<feature type="domain" description="Sporulation stage II protein D amidase enhancer LytB N-terminal" evidence="2">
    <location>
        <begin position="155"/>
        <end position="243"/>
    </location>
</feature>
<gene>
    <name evidence="3" type="ORF">WMO23_09150</name>
</gene>
<reference evidence="3 4" key="1">
    <citation type="submission" date="2024-03" db="EMBL/GenBank/DDBJ databases">
        <title>Human intestinal bacterial collection.</title>
        <authorList>
            <person name="Pauvert C."/>
            <person name="Hitch T.C.A."/>
            <person name="Clavel T."/>
        </authorList>
    </citation>
    <scope>NUCLEOTIDE SEQUENCE [LARGE SCALE GENOMIC DNA]</scope>
    <source>
        <strain evidence="3 4">CLA-AA-H81</strain>
    </source>
</reference>
<dbReference type="PANTHER" id="PTHR30032:SF4">
    <property type="entry name" value="AMIDASE ENHANCER"/>
    <property type="match status" value="1"/>
</dbReference>
<feature type="signal peptide" evidence="1">
    <location>
        <begin position="1"/>
        <end position="25"/>
    </location>
</feature>
<dbReference type="RefSeq" id="WP_301877465.1">
    <property type="nucleotide sequence ID" value="NZ_JBBMEU010000060.1"/>
</dbReference>
<organism evidence="3 4">
    <name type="scientific">Megasphaera intestinihominis</name>
    <dbReference type="NCBI Taxonomy" id="3133159"/>
    <lineage>
        <taxon>Bacteria</taxon>
        <taxon>Bacillati</taxon>
        <taxon>Bacillota</taxon>
        <taxon>Negativicutes</taxon>
        <taxon>Veillonellales</taxon>
        <taxon>Veillonellaceae</taxon>
        <taxon>Megasphaera</taxon>
    </lineage>
</organism>
<feature type="chain" id="PRO_5045256310" evidence="1">
    <location>
        <begin position="26"/>
        <end position="446"/>
    </location>
</feature>
<accession>A0ABV1CXL4</accession>
<evidence type="ECO:0000259" key="2">
    <source>
        <dbReference type="Pfam" id="PF08486"/>
    </source>
</evidence>
<name>A0ABV1CXL4_9FIRM</name>
<dbReference type="InterPro" id="IPR051922">
    <property type="entry name" value="Bact_Sporulation_Assoc"/>
</dbReference>
<dbReference type="EMBL" id="JBBMEU010000060">
    <property type="protein sequence ID" value="MEQ2422890.1"/>
    <property type="molecule type" value="Genomic_DNA"/>
</dbReference>
<protein>
    <submittedName>
        <fullName evidence="3">SpoIID/LytB domain-containing protein</fullName>
    </submittedName>
</protein>
<keyword evidence="4" id="KW-1185">Reference proteome</keyword>
<dbReference type="InterPro" id="IPR013486">
    <property type="entry name" value="SpoIID/LytB"/>
</dbReference>
<dbReference type="Pfam" id="PF08486">
    <property type="entry name" value="SpoIID"/>
    <property type="match status" value="1"/>
</dbReference>
<dbReference type="NCBIfam" id="TIGR02669">
    <property type="entry name" value="SpoIID_LytB"/>
    <property type="match status" value="1"/>
</dbReference>
<keyword evidence="1" id="KW-0732">Signal</keyword>
<evidence type="ECO:0000313" key="4">
    <source>
        <dbReference type="Proteomes" id="UP001433088"/>
    </source>
</evidence>
<evidence type="ECO:0000256" key="1">
    <source>
        <dbReference type="SAM" id="SignalP"/>
    </source>
</evidence>
<dbReference type="Proteomes" id="UP001433088">
    <property type="component" value="Unassembled WGS sequence"/>
</dbReference>
<proteinExistence type="predicted"/>
<comment type="caution">
    <text evidence="3">The sequence shown here is derived from an EMBL/GenBank/DDBJ whole genome shotgun (WGS) entry which is preliminary data.</text>
</comment>
<dbReference type="PANTHER" id="PTHR30032">
    <property type="entry name" value="N-ACETYLMURAMOYL-L-ALANINE AMIDASE-RELATED"/>
    <property type="match status" value="1"/>
</dbReference>